<organism evidence="1 2">
    <name type="scientific">Ambrosiozyma monospora</name>
    <name type="common">Yeast</name>
    <name type="synonym">Endomycopsis monosporus</name>
    <dbReference type="NCBI Taxonomy" id="43982"/>
    <lineage>
        <taxon>Eukaryota</taxon>
        <taxon>Fungi</taxon>
        <taxon>Dikarya</taxon>
        <taxon>Ascomycota</taxon>
        <taxon>Saccharomycotina</taxon>
        <taxon>Pichiomycetes</taxon>
        <taxon>Pichiales</taxon>
        <taxon>Pichiaceae</taxon>
        <taxon>Ambrosiozyma</taxon>
    </lineage>
</organism>
<sequence>MAKANTNSSSENIEVISKSIPSASSVASYSATYGGAAGTTLSVQATGSLSGKDVVNVAAREVTSTADSSSASTTPLSSSSSSFSSSSAYESGNSNSNSTVGYTVPTSENSAAQVSAVGALLTSVILILASIL</sequence>
<comment type="caution">
    <text evidence="1">The sequence shown here is derived from an EMBL/GenBank/DDBJ whole genome shotgun (WGS) entry which is preliminary data.</text>
</comment>
<name>A0ACB5STR7_AMBMO</name>
<reference evidence="1" key="1">
    <citation type="submission" date="2023-04" db="EMBL/GenBank/DDBJ databases">
        <title>Ambrosiozyma monospora NBRC 10751.</title>
        <authorList>
            <person name="Ichikawa N."/>
            <person name="Sato H."/>
            <person name="Tonouchi N."/>
        </authorList>
    </citation>
    <scope>NUCLEOTIDE SEQUENCE</scope>
    <source>
        <strain evidence="1">NBRC 10751</strain>
    </source>
</reference>
<evidence type="ECO:0000313" key="1">
    <source>
        <dbReference type="EMBL" id="GME72733.1"/>
    </source>
</evidence>
<accession>A0ACB5STR7</accession>
<gene>
    <name evidence="1" type="ORF">Amon02_000110900</name>
</gene>
<evidence type="ECO:0000313" key="2">
    <source>
        <dbReference type="Proteomes" id="UP001165064"/>
    </source>
</evidence>
<proteinExistence type="predicted"/>
<keyword evidence="2" id="KW-1185">Reference proteome</keyword>
<dbReference type="Proteomes" id="UP001165064">
    <property type="component" value="Unassembled WGS sequence"/>
</dbReference>
<dbReference type="EMBL" id="BSXS01000494">
    <property type="protein sequence ID" value="GME72733.1"/>
    <property type="molecule type" value="Genomic_DNA"/>
</dbReference>
<protein>
    <submittedName>
        <fullName evidence="1">Unnamed protein product</fullName>
    </submittedName>
</protein>